<name>A0ABV3X6L2_9FIRM</name>
<reference evidence="1 2" key="1">
    <citation type="submission" date="2023-04" db="EMBL/GenBank/DDBJ databases">
        <title>Genome Sequence of Selenomonas sputigena ATCC 33150.</title>
        <authorList>
            <person name="Miller D.P."/>
            <person name="Anvari S."/>
            <person name="Polson S.W."/>
            <person name="Macdonald M."/>
            <person name="Mcdowell J.V."/>
        </authorList>
    </citation>
    <scope>NUCLEOTIDE SEQUENCE [LARGE SCALE GENOMIC DNA]</scope>
    <source>
        <strain evidence="1 2">ATCC 33150</strain>
    </source>
</reference>
<evidence type="ECO:0008006" key="3">
    <source>
        <dbReference type="Google" id="ProtNLM"/>
    </source>
</evidence>
<proteinExistence type="predicted"/>
<accession>A0ABV3X6L2</accession>
<protein>
    <recommendedName>
        <fullName evidence="3">Phage head morphogenesis domain-containing protein</fullName>
    </recommendedName>
</protein>
<gene>
    <name evidence="1" type="ORF">QCO44_09395</name>
</gene>
<dbReference type="Proteomes" id="UP001559623">
    <property type="component" value="Unassembled WGS sequence"/>
</dbReference>
<evidence type="ECO:0000313" key="2">
    <source>
        <dbReference type="Proteomes" id="UP001559623"/>
    </source>
</evidence>
<dbReference type="RefSeq" id="WP_368847569.1">
    <property type="nucleotide sequence ID" value="NZ_CP194411.1"/>
</dbReference>
<dbReference type="EMBL" id="JARVLH010000006">
    <property type="protein sequence ID" value="MEX5285843.1"/>
    <property type="molecule type" value="Genomic_DNA"/>
</dbReference>
<organism evidence="1 2">
    <name type="scientific">Selenomonas sputigena</name>
    <dbReference type="NCBI Taxonomy" id="69823"/>
    <lineage>
        <taxon>Bacteria</taxon>
        <taxon>Bacillati</taxon>
        <taxon>Bacillota</taxon>
        <taxon>Negativicutes</taxon>
        <taxon>Selenomonadales</taxon>
        <taxon>Selenomonadaceae</taxon>
        <taxon>Selenomonas</taxon>
    </lineage>
</organism>
<sequence>MNLKATYEVVVCFELHIRELLAQGVPVEEAVRRAYALYPVMQVMADEAQAQIIAEAVRGYGGALPDGVSDRLFTHSWAPDKLTLSERTTRGGLLVRALVAQAITQQLRKSTTYRQTALTIFDGYQKGGLIPTQDLPKFLQEIVTAGRRADIPRAELLRMLKPVKKEIAKRTTAGMRAAYAQLAQAVEAQNEKALENAIYVATQERTRYFAERIARTEMARAYHDGFLARWDADENCIAYQWRLSGRHPVYDICDLYAKANLYGLGAGIFPKGKVPLIPAHPNCMCVLKPVIRGMLDNETPHERIEDGGMEYLRSVNPHQRRMLLGVHGAKAVMDGKVSWTELARGYGGKKVDSRLSSEIPSSDIIKKKDFADLQAYIGKLDNKTVREWYVYHDKRIHARISKDLSTEEQARQAFELRNQYRRQARDLMADQTLRRELDRDSPMKEWEVLISEKMNNKNMSRKEAIEDIYKTSIKSNEGVNKKFGLE</sequence>
<keyword evidence="2" id="KW-1185">Reference proteome</keyword>
<comment type="caution">
    <text evidence="1">The sequence shown here is derived from an EMBL/GenBank/DDBJ whole genome shotgun (WGS) entry which is preliminary data.</text>
</comment>
<evidence type="ECO:0000313" key="1">
    <source>
        <dbReference type="EMBL" id="MEX5285843.1"/>
    </source>
</evidence>